<dbReference type="GO" id="GO:0051301">
    <property type="term" value="P:cell division"/>
    <property type="evidence" value="ECO:0007669"/>
    <property type="project" value="UniProtKB-KW"/>
</dbReference>
<dbReference type="CDD" id="cd07901">
    <property type="entry name" value="Adenylation_DNA_ligase_Arch_LigB"/>
    <property type="match status" value="1"/>
</dbReference>
<feature type="binding site" evidence="14">
    <location>
        <position position="261"/>
    </location>
    <ligand>
        <name>ATP</name>
        <dbReference type="ChEBI" id="CHEBI:30616"/>
    </ligand>
</feature>
<dbReference type="PANTHER" id="PTHR45674">
    <property type="entry name" value="DNA LIGASE 1/3 FAMILY MEMBER"/>
    <property type="match status" value="1"/>
</dbReference>
<evidence type="ECO:0000256" key="1">
    <source>
        <dbReference type="ARBA" id="ARBA00022598"/>
    </source>
</evidence>
<gene>
    <name evidence="14" type="primary">lig</name>
    <name evidence="18" type="ORF">E6K73_00635</name>
</gene>
<keyword evidence="3 14" id="KW-0235">DNA replication</keyword>
<feature type="binding site" evidence="14">
    <location>
        <position position="217"/>
    </location>
    <ligand>
        <name>ATP</name>
        <dbReference type="ChEBI" id="CHEBI:30616"/>
    </ligand>
</feature>
<dbReference type="EC" id="6.5.1.1" evidence="14"/>
<evidence type="ECO:0000256" key="16">
    <source>
        <dbReference type="RuleBase" id="RU004196"/>
    </source>
</evidence>
<evidence type="ECO:0000256" key="4">
    <source>
        <dbReference type="ARBA" id="ARBA00022723"/>
    </source>
</evidence>
<dbReference type="InterPro" id="IPR012308">
    <property type="entry name" value="DNA_ligase_ATP-dep_N"/>
</dbReference>
<comment type="cofactor">
    <cofactor evidence="14">
        <name>Mg(2+)</name>
        <dbReference type="ChEBI" id="CHEBI:18420"/>
    </cofactor>
</comment>
<keyword evidence="1 14" id="KW-0436">Ligase</keyword>
<dbReference type="GO" id="GO:0006310">
    <property type="term" value="P:DNA recombination"/>
    <property type="evidence" value="ECO:0007669"/>
    <property type="project" value="UniProtKB-UniRule"/>
</dbReference>
<evidence type="ECO:0000256" key="2">
    <source>
        <dbReference type="ARBA" id="ARBA00022618"/>
    </source>
</evidence>
<evidence type="ECO:0000256" key="12">
    <source>
        <dbReference type="ARBA" id="ARBA00034003"/>
    </source>
</evidence>
<dbReference type="InterPro" id="IPR012309">
    <property type="entry name" value="DNA_ligase_ATP-dep_C"/>
</dbReference>
<dbReference type="HAMAP" id="MF_00407">
    <property type="entry name" value="DNA_ligase"/>
    <property type="match status" value="1"/>
</dbReference>
<evidence type="ECO:0000256" key="8">
    <source>
        <dbReference type="ARBA" id="ARBA00022842"/>
    </source>
</evidence>
<dbReference type="PROSITE" id="PS00333">
    <property type="entry name" value="DNA_LIGASE_A2"/>
    <property type="match status" value="1"/>
</dbReference>
<dbReference type="InterPro" id="IPR022865">
    <property type="entry name" value="DNA_ligae_ATP-dep_bac/arc"/>
</dbReference>
<dbReference type="NCBIfam" id="TIGR00574">
    <property type="entry name" value="dnl1"/>
    <property type="match status" value="1"/>
</dbReference>
<evidence type="ECO:0000256" key="11">
    <source>
        <dbReference type="ARBA" id="ARBA00023306"/>
    </source>
</evidence>
<dbReference type="PROSITE" id="PS00697">
    <property type="entry name" value="DNA_LIGASE_A1"/>
    <property type="match status" value="1"/>
</dbReference>
<dbReference type="SUPFAM" id="SSF50249">
    <property type="entry name" value="Nucleic acid-binding proteins"/>
    <property type="match status" value="1"/>
</dbReference>
<evidence type="ECO:0000313" key="18">
    <source>
        <dbReference type="EMBL" id="TMQ53949.1"/>
    </source>
</evidence>
<dbReference type="EMBL" id="VBOT01000006">
    <property type="protein sequence ID" value="TMQ53949.1"/>
    <property type="molecule type" value="Genomic_DNA"/>
</dbReference>
<feature type="active site" description="N6-AMP-lysine intermediate" evidence="14">
    <location>
        <position position="212"/>
    </location>
</feature>
<protein>
    <recommendedName>
        <fullName evidence="14">Probable DNA ligase</fullName>
        <ecNumber evidence="14">6.5.1.1</ecNumber>
    </recommendedName>
    <alternativeName>
        <fullName evidence="14">Polydeoxyribonucleotide synthase [ATP]</fullName>
    </alternativeName>
</protein>
<dbReference type="NCBIfam" id="NF002868">
    <property type="entry name" value="PRK03180.1"/>
    <property type="match status" value="1"/>
</dbReference>
<keyword evidence="10 14" id="KW-0234">DNA repair</keyword>
<dbReference type="InterPro" id="IPR012310">
    <property type="entry name" value="DNA_ligase_ATP-dep_cent"/>
</dbReference>
<feature type="binding site" evidence="14">
    <location>
        <position position="378"/>
    </location>
    <ligand>
        <name>ATP</name>
        <dbReference type="ChEBI" id="CHEBI:30616"/>
    </ligand>
</feature>
<dbReference type="GO" id="GO:0006260">
    <property type="term" value="P:DNA replication"/>
    <property type="evidence" value="ECO:0007669"/>
    <property type="project" value="UniProtKB-UniRule"/>
</dbReference>
<evidence type="ECO:0000256" key="6">
    <source>
        <dbReference type="ARBA" id="ARBA00022763"/>
    </source>
</evidence>
<dbReference type="InterPro" id="IPR036599">
    <property type="entry name" value="DNA_ligase_N_sf"/>
</dbReference>
<dbReference type="GO" id="GO:0006281">
    <property type="term" value="P:DNA repair"/>
    <property type="evidence" value="ECO:0007669"/>
    <property type="project" value="UniProtKB-UniRule"/>
</dbReference>
<dbReference type="GO" id="GO:0071897">
    <property type="term" value="P:DNA biosynthetic process"/>
    <property type="evidence" value="ECO:0007669"/>
    <property type="project" value="InterPro"/>
</dbReference>
<evidence type="ECO:0000256" key="14">
    <source>
        <dbReference type="HAMAP-Rule" id="MF_00407"/>
    </source>
</evidence>
<organism evidence="18 19">
    <name type="scientific">Eiseniibacteriota bacterium</name>
    <dbReference type="NCBI Taxonomy" id="2212470"/>
    <lineage>
        <taxon>Bacteria</taxon>
        <taxon>Candidatus Eiseniibacteriota</taxon>
    </lineage>
</organism>
<sequence length="516" mass="55990">MLFAELEATSRKMAATSARSEKVSLLASLLRRLDPEEIAAAVAFLSAGPRQGRIGVGPSAVRAAASGPRSRAPELTLADVDSALERIAHLSGPGSAAERARSLSELLGRATEPEASFLIRLILGELRQGALEGVMEEGIAQAAAVLAGEVRRAAMLAGDLPAVARAALTGGQAGLGAFRLELFRPVQPMLAQPAGDLGEALERIGEAALEYKLDGARVQVHRSGDEVRVFSRQLNDVTHAVPELVETVRALPSGELILDGEVLALRPDGTPHPFQVTMRRFGRKLDVERVRHELPLTPFFFDVLRINGEDVFGRPARERHQALRELARDLAVPRLVTADRAEAEAFLDEALRRGHEGVMAKSPASPYEAGSRGLGWFKVKPAHTLDLVVLAAEWGHGRRRGWLSNLHLGARDPASGGFVMVGKTFKGMTDEMLAWQTRRFKDLAAAEDGYTVQLRPELVVEVAFGDVQESPHYAGGMALRFARVKRYREDKPAAEADTTESIRAILEGQVRKERAR</sequence>
<dbReference type="PANTHER" id="PTHR45674:SF13">
    <property type="entry name" value="DNA LIGASE-RELATED"/>
    <property type="match status" value="1"/>
</dbReference>
<evidence type="ECO:0000256" key="5">
    <source>
        <dbReference type="ARBA" id="ARBA00022741"/>
    </source>
</evidence>
<keyword evidence="7 14" id="KW-0067">ATP-binding</keyword>
<keyword evidence="5 14" id="KW-0547">Nucleotide-binding</keyword>
<dbReference type="Proteomes" id="UP000320184">
    <property type="component" value="Unassembled WGS sequence"/>
</dbReference>
<dbReference type="Pfam" id="PF04679">
    <property type="entry name" value="DNA_ligase_A_C"/>
    <property type="match status" value="1"/>
</dbReference>
<keyword evidence="4 14" id="KW-0479">Metal-binding</keyword>
<dbReference type="Gene3D" id="3.30.470.30">
    <property type="entry name" value="DNA ligase/mRNA capping enzyme"/>
    <property type="match status" value="1"/>
</dbReference>
<dbReference type="GO" id="GO:0005524">
    <property type="term" value="F:ATP binding"/>
    <property type="evidence" value="ECO:0007669"/>
    <property type="project" value="UniProtKB-UniRule"/>
</dbReference>
<comment type="similarity">
    <text evidence="14 16">Belongs to the ATP-dependent DNA ligase family.</text>
</comment>
<evidence type="ECO:0000256" key="13">
    <source>
        <dbReference type="ARBA" id="ARBA00054532"/>
    </source>
</evidence>
<keyword evidence="9 14" id="KW-0233">DNA recombination</keyword>
<evidence type="ECO:0000313" key="19">
    <source>
        <dbReference type="Proteomes" id="UP000320184"/>
    </source>
</evidence>
<dbReference type="SUPFAM" id="SSF56091">
    <property type="entry name" value="DNA ligase/mRNA capping enzyme, catalytic domain"/>
    <property type="match status" value="1"/>
</dbReference>
<feature type="binding site" evidence="14">
    <location>
        <position position="301"/>
    </location>
    <ligand>
        <name>ATP</name>
        <dbReference type="ChEBI" id="CHEBI:30616"/>
    </ligand>
</feature>
<dbReference type="InterPro" id="IPR000977">
    <property type="entry name" value="DNA_ligase_ATP-dep"/>
</dbReference>
<dbReference type="InterPro" id="IPR050191">
    <property type="entry name" value="ATP-dep_DNA_ligase"/>
</dbReference>
<feature type="binding site" evidence="14">
    <location>
        <position position="210"/>
    </location>
    <ligand>
        <name>ATP</name>
        <dbReference type="ChEBI" id="CHEBI:30616"/>
    </ligand>
</feature>
<dbReference type="GO" id="GO:0003677">
    <property type="term" value="F:DNA binding"/>
    <property type="evidence" value="ECO:0007669"/>
    <property type="project" value="InterPro"/>
</dbReference>
<comment type="function">
    <text evidence="13 14">DNA ligase that seals nicks in double-stranded DNA during DNA replication, DNA recombination and DNA repair.</text>
</comment>
<evidence type="ECO:0000256" key="9">
    <source>
        <dbReference type="ARBA" id="ARBA00023172"/>
    </source>
</evidence>
<feature type="domain" description="ATP-dependent DNA ligase family profile" evidence="17">
    <location>
        <begin position="299"/>
        <end position="412"/>
    </location>
</feature>
<dbReference type="Pfam" id="PF04675">
    <property type="entry name" value="DNA_ligase_A_N"/>
    <property type="match status" value="1"/>
</dbReference>
<keyword evidence="6 14" id="KW-0227">DNA damage</keyword>
<dbReference type="InterPro" id="IPR012340">
    <property type="entry name" value="NA-bd_OB-fold"/>
</dbReference>
<dbReference type="Gene3D" id="2.40.50.140">
    <property type="entry name" value="Nucleic acid-binding proteins"/>
    <property type="match status" value="1"/>
</dbReference>
<dbReference type="FunFam" id="2.40.50.140:FF:000163">
    <property type="entry name" value="Probable DNA ligase"/>
    <property type="match status" value="1"/>
</dbReference>
<reference evidence="18 19" key="1">
    <citation type="journal article" date="2019" name="Nat. Microbiol.">
        <title>Mediterranean grassland soil C-N compound turnover is dependent on rainfall and depth, and is mediated by genomically divergent microorganisms.</title>
        <authorList>
            <person name="Diamond S."/>
            <person name="Andeer P.F."/>
            <person name="Li Z."/>
            <person name="Crits-Christoph A."/>
            <person name="Burstein D."/>
            <person name="Anantharaman K."/>
            <person name="Lane K.R."/>
            <person name="Thomas B.C."/>
            <person name="Pan C."/>
            <person name="Northen T.R."/>
            <person name="Banfield J.F."/>
        </authorList>
    </citation>
    <scope>NUCLEOTIDE SEQUENCE [LARGE SCALE GENOMIC DNA]</scope>
    <source>
        <strain evidence="18">WS_3</strain>
    </source>
</reference>
<evidence type="ECO:0000256" key="7">
    <source>
        <dbReference type="ARBA" id="ARBA00022840"/>
    </source>
</evidence>
<evidence type="ECO:0000256" key="15">
    <source>
        <dbReference type="RuleBase" id="RU000617"/>
    </source>
</evidence>
<comment type="caution">
    <text evidence="18">The sequence shown here is derived from an EMBL/GenBank/DDBJ whole genome shotgun (WGS) entry which is preliminary data.</text>
</comment>
<dbReference type="GO" id="GO:0003910">
    <property type="term" value="F:DNA ligase (ATP) activity"/>
    <property type="evidence" value="ECO:0007669"/>
    <property type="project" value="UniProtKB-UniRule"/>
</dbReference>
<evidence type="ECO:0000256" key="3">
    <source>
        <dbReference type="ARBA" id="ARBA00022705"/>
    </source>
</evidence>
<dbReference type="PROSITE" id="PS50160">
    <property type="entry name" value="DNA_LIGASE_A3"/>
    <property type="match status" value="1"/>
</dbReference>
<proteinExistence type="inferred from homology"/>
<dbReference type="AlphaFoldDB" id="A0A538SRE1"/>
<dbReference type="CDD" id="cd07972">
    <property type="entry name" value="OBF_DNA_ligase_Arch_LigB"/>
    <property type="match status" value="1"/>
</dbReference>
<evidence type="ECO:0000256" key="10">
    <source>
        <dbReference type="ARBA" id="ARBA00023204"/>
    </source>
</evidence>
<dbReference type="GO" id="GO:0046872">
    <property type="term" value="F:metal ion binding"/>
    <property type="evidence" value="ECO:0007669"/>
    <property type="project" value="UniProtKB-KW"/>
</dbReference>
<keyword evidence="2 14" id="KW-0132">Cell division</keyword>
<dbReference type="SUPFAM" id="SSF117018">
    <property type="entry name" value="ATP-dependent DNA ligase DNA-binding domain"/>
    <property type="match status" value="1"/>
</dbReference>
<dbReference type="InterPro" id="IPR016059">
    <property type="entry name" value="DNA_ligase_ATP-dep_CS"/>
</dbReference>
<accession>A0A538SRE1</accession>
<feature type="binding site" evidence="14">
    <location>
        <position position="372"/>
    </location>
    <ligand>
        <name>ATP</name>
        <dbReference type="ChEBI" id="CHEBI:30616"/>
    </ligand>
</feature>
<dbReference type="Gene3D" id="1.10.3260.10">
    <property type="entry name" value="DNA ligase, ATP-dependent, N-terminal domain"/>
    <property type="match status" value="1"/>
</dbReference>
<comment type="catalytic activity">
    <reaction evidence="12 14 15">
        <text>ATP + (deoxyribonucleotide)n-3'-hydroxyl + 5'-phospho-(deoxyribonucleotide)m = (deoxyribonucleotide)n+m + AMP + diphosphate.</text>
        <dbReference type="EC" id="6.5.1.1"/>
    </reaction>
</comment>
<keyword evidence="11 14" id="KW-0131">Cell cycle</keyword>
<keyword evidence="8 14" id="KW-0460">Magnesium</keyword>
<name>A0A538SRE1_UNCEI</name>
<dbReference type="Pfam" id="PF01068">
    <property type="entry name" value="DNA_ligase_A_M"/>
    <property type="match status" value="1"/>
</dbReference>
<evidence type="ECO:0000259" key="17">
    <source>
        <dbReference type="PROSITE" id="PS50160"/>
    </source>
</evidence>
<feature type="binding site" evidence="14">
    <location>
        <position position="232"/>
    </location>
    <ligand>
        <name>ATP</name>
        <dbReference type="ChEBI" id="CHEBI:30616"/>
    </ligand>
</feature>